<comment type="similarity">
    <text evidence="1">Belongs to the short-chain dehydrogenases/reductases (SDR) family.</text>
</comment>
<dbReference type="Pfam" id="PF13561">
    <property type="entry name" value="adh_short_C2"/>
    <property type="match status" value="1"/>
</dbReference>
<keyword evidence="2" id="KW-0560">Oxidoreductase</keyword>
<dbReference type="PRINTS" id="PR00081">
    <property type="entry name" value="GDHRDH"/>
</dbReference>
<gene>
    <name evidence="3" type="ORF">A3F84_09065</name>
</gene>
<dbReference type="PROSITE" id="PS00061">
    <property type="entry name" value="ADH_SHORT"/>
    <property type="match status" value="1"/>
</dbReference>
<dbReference type="PANTHER" id="PTHR24321">
    <property type="entry name" value="DEHYDROGENASES, SHORT CHAIN"/>
    <property type="match status" value="1"/>
</dbReference>
<dbReference type="EMBL" id="MFKF01000104">
    <property type="protein sequence ID" value="OGG54368.1"/>
    <property type="molecule type" value="Genomic_DNA"/>
</dbReference>
<dbReference type="Gene3D" id="3.40.50.720">
    <property type="entry name" value="NAD(P)-binding Rossmann-like Domain"/>
    <property type="match status" value="1"/>
</dbReference>
<organism evidence="3 4">
    <name type="scientific">Handelsmanbacteria sp. (strain RIFCSPLOWO2_12_FULL_64_10)</name>
    <dbReference type="NCBI Taxonomy" id="1817868"/>
    <lineage>
        <taxon>Bacteria</taxon>
        <taxon>Candidatus Handelsmaniibacteriota</taxon>
    </lineage>
</organism>
<dbReference type="InterPro" id="IPR020904">
    <property type="entry name" value="Sc_DH/Rdtase_CS"/>
</dbReference>
<dbReference type="PANTHER" id="PTHR24321:SF8">
    <property type="entry name" value="ESTRADIOL 17-BETA-DEHYDROGENASE 8-RELATED"/>
    <property type="match status" value="1"/>
</dbReference>
<evidence type="ECO:0000256" key="1">
    <source>
        <dbReference type="ARBA" id="ARBA00006484"/>
    </source>
</evidence>
<comment type="caution">
    <text evidence="3">The sequence shown here is derived from an EMBL/GenBank/DDBJ whole genome shotgun (WGS) entry which is preliminary data.</text>
</comment>
<dbReference type="NCBIfam" id="NF005559">
    <property type="entry name" value="PRK07231.1"/>
    <property type="match status" value="1"/>
</dbReference>
<dbReference type="Proteomes" id="UP000178606">
    <property type="component" value="Unassembled WGS sequence"/>
</dbReference>
<evidence type="ECO:0008006" key="5">
    <source>
        <dbReference type="Google" id="ProtNLM"/>
    </source>
</evidence>
<dbReference type="CDD" id="cd05233">
    <property type="entry name" value="SDR_c"/>
    <property type="match status" value="1"/>
</dbReference>
<name>A0A1F6CYX3_HANXR</name>
<evidence type="ECO:0000313" key="3">
    <source>
        <dbReference type="EMBL" id="OGG54368.1"/>
    </source>
</evidence>
<dbReference type="GO" id="GO:0016491">
    <property type="term" value="F:oxidoreductase activity"/>
    <property type="evidence" value="ECO:0007669"/>
    <property type="project" value="UniProtKB-KW"/>
</dbReference>
<evidence type="ECO:0000256" key="2">
    <source>
        <dbReference type="ARBA" id="ARBA00023002"/>
    </source>
</evidence>
<protein>
    <recommendedName>
        <fullName evidence="5">Short-chain dehydrogenase</fullName>
    </recommendedName>
</protein>
<dbReference type="PRINTS" id="PR00080">
    <property type="entry name" value="SDRFAMILY"/>
</dbReference>
<sequence length="265" mass="27917">MNWTGRAAVVTGGASGIGAATAQEFITEGATVAIFDINQAGGEERVRSLQAAGGKALFFRVDVSDADACRRAVEAMTAQTGRLDFLVNNAASFLARGLNATTADWERSLGVNVRGYANMVQACFGPMRRAGGGAVVNVASISGHISQPGRWTYNASKGAILTMTKCQALDLSPHGIRVNSVSPGWIWTPELARAASGDRAKWEPVWGRYHMLRRLGEPREVARAILFLCSDDASFITGADLPVDGGYLGMGSEGLGETSSFAGTE</sequence>
<dbReference type="SUPFAM" id="SSF51735">
    <property type="entry name" value="NAD(P)-binding Rossmann-fold domains"/>
    <property type="match status" value="1"/>
</dbReference>
<reference evidence="3 4" key="1">
    <citation type="journal article" date="2016" name="Nat. Commun.">
        <title>Thousands of microbial genomes shed light on interconnected biogeochemical processes in an aquifer system.</title>
        <authorList>
            <person name="Anantharaman K."/>
            <person name="Brown C.T."/>
            <person name="Hug L.A."/>
            <person name="Sharon I."/>
            <person name="Castelle C.J."/>
            <person name="Probst A.J."/>
            <person name="Thomas B.C."/>
            <person name="Singh A."/>
            <person name="Wilkins M.J."/>
            <person name="Karaoz U."/>
            <person name="Brodie E.L."/>
            <person name="Williams K.H."/>
            <person name="Hubbard S.S."/>
            <person name="Banfield J.F."/>
        </authorList>
    </citation>
    <scope>NUCLEOTIDE SEQUENCE [LARGE SCALE GENOMIC DNA]</scope>
    <source>
        <strain evidence="4">RIFCSPLOWO2_12_FULL_64_10</strain>
    </source>
</reference>
<accession>A0A1F6CYX3</accession>
<dbReference type="AlphaFoldDB" id="A0A1F6CYX3"/>
<evidence type="ECO:0000313" key="4">
    <source>
        <dbReference type="Proteomes" id="UP000178606"/>
    </source>
</evidence>
<dbReference type="InterPro" id="IPR002347">
    <property type="entry name" value="SDR_fam"/>
</dbReference>
<dbReference type="InterPro" id="IPR036291">
    <property type="entry name" value="NAD(P)-bd_dom_sf"/>
</dbReference>
<proteinExistence type="inferred from homology"/>
<dbReference type="FunFam" id="3.40.50.720:FF:000084">
    <property type="entry name" value="Short-chain dehydrogenase reductase"/>
    <property type="match status" value="1"/>
</dbReference>